<gene>
    <name evidence="2" type="ORF">GA0116948_102291</name>
</gene>
<protein>
    <submittedName>
        <fullName evidence="2">Uncharacterized protein</fullName>
    </submittedName>
</protein>
<keyword evidence="1" id="KW-0732">Signal</keyword>
<keyword evidence="3" id="KW-1185">Reference proteome</keyword>
<evidence type="ECO:0000313" key="3">
    <source>
        <dbReference type="Proteomes" id="UP000242818"/>
    </source>
</evidence>
<dbReference type="AlphaFoldDB" id="A0A1C4AUB8"/>
<sequence>MTQFFTIHPKIASLILIFWLFAFAACKKNGDKGDTYSGIKQHTIVVESIIGTNGDILPSRAGFIDLYDGKAYNQVDGISVSSKIDLAYNYHGGGCPTCRFFENVKSMSSRTYYVKAYSFITDSQILGTDEVTETEFEALKTKTDLEAYFARLPTAFKSIEDIARDNDVAKNKIFAFVEKNGKKGFLSISDYVANVPDGDRAVLTLNVKVEN</sequence>
<organism evidence="2 3">
    <name type="scientific">Chitinophaga costaii</name>
    <dbReference type="NCBI Taxonomy" id="1335309"/>
    <lineage>
        <taxon>Bacteria</taxon>
        <taxon>Pseudomonadati</taxon>
        <taxon>Bacteroidota</taxon>
        <taxon>Chitinophagia</taxon>
        <taxon>Chitinophagales</taxon>
        <taxon>Chitinophagaceae</taxon>
        <taxon>Chitinophaga</taxon>
    </lineage>
</organism>
<feature type="signal peptide" evidence="1">
    <location>
        <begin position="1"/>
        <end position="24"/>
    </location>
</feature>
<feature type="chain" id="PRO_5008688944" evidence="1">
    <location>
        <begin position="25"/>
        <end position="211"/>
    </location>
</feature>
<evidence type="ECO:0000256" key="1">
    <source>
        <dbReference type="SAM" id="SignalP"/>
    </source>
</evidence>
<dbReference type="EMBL" id="FMAR01000002">
    <property type="protein sequence ID" value="SCB98260.1"/>
    <property type="molecule type" value="Genomic_DNA"/>
</dbReference>
<evidence type="ECO:0000313" key="2">
    <source>
        <dbReference type="EMBL" id="SCB98260.1"/>
    </source>
</evidence>
<dbReference type="Proteomes" id="UP000242818">
    <property type="component" value="Unassembled WGS sequence"/>
</dbReference>
<proteinExistence type="predicted"/>
<name>A0A1C4AUB8_9BACT</name>
<reference evidence="2 3" key="1">
    <citation type="submission" date="2016-08" db="EMBL/GenBank/DDBJ databases">
        <authorList>
            <person name="Seilhamer J.J."/>
        </authorList>
    </citation>
    <scope>NUCLEOTIDE SEQUENCE [LARGE SCALE GENOMIC DNA]</scope>
    <source>
        <strain evidence="2 3">A37T2</strain>
    </source>
</reference>
<accession>A0A1C4AUB8</accession>